<keyword evidence="1" id="KW-0732">Signal</keyword>
<name>A0A6N9TFY5_9ALTE</name>
<dbReference type="Proteomes" id="UP000471381">
    <property type="component" value="Unassembled WGS sequence"/>
</dbReference>
<evidence type="ECO:0000313" key="2">
    <source>
        <dbReference type="EMBL" id="NDW16090.1"/>
    </source>
</evidence>
<dbReference type="Gene3D" id="2.60.40.10">
    <property type="entry name" value="Immunoglobulins"/>
    <property type="match status" value="1"/>
</dbReference>
<sequence>MFACNLAYKTSILSLSSLFILTACGGGGGSDSGGNSNIGSGSNPPPSAPAITLSGYDSQAALSSLSAMDSMLQIGFMSQNTLVLNRTSGSTGELSCSNGGLFEQVHSDNDSNGEFSGGDTVTINYRECYVASLDDVADGSVVYDIEVFAENESFTAKVDLSDLTIDGVINLDGVMRVKYEGETSESSLIVNTVGSVPLNFNSQKVMTFSNFEIVKQDDYQTAKYRVGVSGSINDEELGATYSISQLQGFSGYLNEYPNEGEISISTSSSDVVTVTANFVENSTYFNVSYDSDTYLLQWGDAIEGAMMGVSAQLPDYIFPFRSDNFAFVTVANKSSLDKFGLSDSVTLLFSRPVESVSPPYGEFAFGANEYPYVDTPASIEINGAMVIASPERALQADRNYTLVDIEVVATNGQIDYVYLPSIQTSNEIIPAITSQSKLYRFNDTPLLNAAETTNNSNGELSFQWREGSSAGVVFDNPTGAETRFTVPEEATDDLSIEVVITASSGYSVTEELTISYVEPMSTILSFDSPQGDYIGGGQSRFYTDADGVFNVNSYEESANYLDVSFNGNDWWNLDLAAPSDQVIGVGIYEGARRYPFQSPTSPGLSFTGSGRGCNQSSGRFEIFELSYNESGKIESLAVDFEQSCELTNPTLKGQFRYNSNMPLNPQ</sequence>
<reference evidence="2 3" key="1">
    <citation type="submission" date="2020-01" db="EMBL/GenBank/DDBJ databases">
        <title>Genomes of bacteria type strains.</title>
        <authorList>
            <person name="Chen J."/>
            <person name="Zhu S."/>
            <person name="Yang J."/>
        </authorList>
    </citation>
    <scope>NUCLEOTIDE SEQUENCE [LARGE SCALE GENOMIC DNA]</scope>
    <source>
        <strain evidence="2 3">LMG 24078</strain>
    </source>
</reference>
<evidence type="ECO:0000256" key="1">
    <source>
        <dbReference type="SAM" id="SignalP"/>
    </source>
</evidence>
<dbReference type="EMBL" id="JAAAWO010000007">
    <property type="protein sequence ID" value="NDW16090.1"/>
    <property type="molecule type" value="Genomic_DNA"/>
</dbReference>
<protein>
    <submittedName>
        <fullName evidence="2">Uncharacterized protein</fullName>
    </submittedName>
</protein>
<dbReference type="AlphaFoldDB" id="A0A6N9TFY5"/>
<accession>A0A6N9TFY5</accession>
<comment type="caution">
    <text evidence="2">The sequence shown here is derived from an EMBL/GenBank/DDBJ whole genome shotgun (WGS) entry which is preliminary data.</text>
</comment>
<proteinExistence type="predicted"/>
<keyword evidence="3" id="KW-1185">Reference proteome</keyword>
<dbReference type="RefSeq" id="WP_163106781.1">
    <property type="nucleotide sequence ID" value="NZ_JAAAWO010000007.1"/>
</dbReference>
<dbReference type="InterPro" id="IPR013783">
    <property type="entry name" value="Ig-like_fold"/>
</dbReference>
<evidence type="ECO:0000313" key="3">
    <source>
        <dbReference type="Proteomes" id="UP000471381"/>
    </source>
</evidence>
<feature type="signal peptide" evidence="1">
    <location>
        <begin position="1"/>
        <end position="25"/>
    </location>
</feature>
<gene>
    <name evidence="2" type="ORF">GTQ48_11225</name>
</gene>
<feature type="chain" id="PRO_5026701238" evidence="1">
    <location>
        <begin position="26"/>
        <end position="666"/>
    </location>
</feature>
<organism evidence="2 3">
    <name type="scientific">Alteromonas genovensis</name>
    <dbReference type="NCBI Taxonomy" id="471225"/>
    <lineage>
        <taxon>Bacteria</taxon>
        <taxon>Pseudomonadati</taxon>
        <taxon>Pseudomonadota</taxon>
        <taxon>Gammaproteobacteria</taxon>
        <taxon>Alteromonadales</taxon>
        <taxon>Alteromonadaceae</taxon>
        <taxon>Alteromonas/Salinimonas group</taxon>
        <taxon>Alteromonas</taxon>
    </lineage>
</organism>